<protein>
    <submittedName>
        <fullName evidence="1">Uncharacterized protein</fullName>
    </submittedName>
</protein>
<dbReference type="Proteomes" id="UP000003692">
    <property type="component" value="Unassembled WGS sequence"/>
</dbReference>
<dbReference type="HOGENOM" id="CLU_2092969_0_0_6"/>
<evidence type="ECO:0000313" key="2">
    <source>
        <dbReference type="Proteomes" id="UP000003692"/>
    </source>
</evidence>
<evidence type="ECO:0000313" key="1">
    <source>
        <dbReference type="EMBL" id="EFE23115.1"/>
    </source>
</evidence>
<comment type="caution">
    <text evidence="1">The sequence shown here is derived from an EMBL/GenBank/DDBJ whole genome shotgun (WGS) entry which is preliminary data.</text>
</comment>
<organism evidence="1 2">
    <name type="scientific">Edwardsiella tarda ATCC 23685</name>
    <dbReference type="NCBI Taxonomy" id="500638"/>
    <lineage>
        <taxon>Bacteria</taxon>
        <taxon>Pseudomonadati</taxon>
        <taxon>Pseudomonadota</taxon>
        <taxon>Gammaproteobacteria</taxon>
        <taxon>Enterobacterales</taxon>
        <taxon>Hafniaceae</taxon>
        <taxon>Edwardsiella</taxon>
    </lineage>
</organism>
<dbReference type="RefSeq" id="WP_005285576.1">
    <property type="nucleotide sequence ID" value="NZ_GG739633.1"/>
</dbReference>
<sequence length="116" mass="13531">MTIELNINANIIAHKFAEVTCNDNPCGFIVKIKDNLYHAINHEGESRGTHKSFRKASENLAKHYVIHHRDDSVNKRNDNKYEVKDEDEFDVFIERLSQKLANHIINNVKNKQHSIH</sequence>
<accession>D4F532</accession>
<dbReference type="EMBL" id="ADGK01000124">
    <property type="protein sequence ID" value="EFE23115.1"/>
    <property type="molecule type" value="Genomic_DNA"/>
</dbReference>
<reference evidence="1 2" key="1">
    <citation type="submission" date="2010-02" db="EMBL/GenBank/DDBJ databases">
        <authorList>
            <person name="Weinstock G."/>
            <person name="Sodergren E."/>
            <person name="Clifton S."/>
            <person name="Fulton L."/>
            <person name="Fulton B."/>
            <person name="Courtney L."/>
            <person name="Fronick C."/>
            <person name="Harrison M."/>
            <person name="Strong C."/>
            <person name="Farmer C."/>
            <person name="Delahaunty K."/>
            <person name="Markovic C."/>
            <person name="Hall O."/>
            <person name="Minx P."/>
            <person name="Tomlinson C."/>
            <person name="Mitreva M."/>
            <person name="Nelson J."/>
            <person name="Hou S."/>
            <person name="Wollam A."/>
            <person name="Pepin K.H."/>
            <person name="Johnson M."/>
            <person name="Bhonagiri V."/>
            <person name="Zhang X."/>
            <person name="Suruliraj S."/>
            <person name="Warren W."/>
            <person name="Chinwalla A."/>
            <person name="Mardis E.R."/>
            <person name="Wilson R.K."/>
        </authorList>
    </citation>
    <scope>NUCLEOTIDE SEQUENCE [LARGE SCALE GENOMIC DNA]</scope>
    <source>
        <strain evidence="1 2">ATCC 23685</strain>
    </source>
</reference>
<proteinExistence type="predicted"/>
<dbReference type="AlphaFoldDB" id="D4F532"/>
<name>D4F532_EDWTA</name>
<gene>
    <name evidence="1" type="ORF">EDWATA_01860</name>
</gene>